<proteinExistence type="predicted"/>
<dbReference type="Proteomes" id="UP000252586">
    <property type="component" value="Unassembled WGS sequence"/>
</dbReference>
<gene>
    <name evidence="2" type="ORF">DFR74_102701</name>
</gene>
<keyword evidence="3" id="KW-1185">Reference proteome</keyword>
<dbReference type="AlphaFoldDB" id="A0A366DYL1"/>
<organism evidence="2 3">
    <name type="scientific">Nocardia puris</name>
    <dbReference type="NCBI Taxonomy" id="208602"/>
    <lineage>
        <taxon>Bacteria</taxon>
        <taxon>Bacillati</taxon>
        <taxon>Actinomycetota</taxon>
        <taxon>Actinomycetes</taxon>
        <taxon>Mycobacteriales</taxon>
        <taxon>Nocardiaceae</taxon>
        <taxon>Nocardia</taxon>
    </lineage>
</organism>
<accession>A0A366DYL1</accession>
<dbReference type="STRING" id="1210090.GCA_001613185_05574"/>
<evidence type="ECO:0000313" key="2">
    <source>
        <dbReference type="EMBL" id="RBO94278.1"/>
    </source>
</evidence>
<feature type="region of interest" description="Disordered" evidence="1">
    <location>
        <begin position="26"/>
        <end position="48"/>
    </location>
</feature>
<dbReference type="EMBL" id="QNRE01000002">
    <property type="protein sequence ID" value="RBO94278.1"/>
    <property type="molecule type" value="Genomic_DNA"/>
</dbReference>
<feature type="compositionally biased region" description="Basic residues" evidence="1">
    <location>
        <begin position="37"/>
        <end position="46"/>
    </location>
</feature>
<evidence type="ECO:0000256" key="1">
    <source>
        <dbReference type="SAM" id="MobiDB-lite"/>
    </source>
</evidence>
<reference evidence="2 3" key="1">
    <citation type="submission" date="2018-06" db="EMBL/GenBank/DDBJ databases">
        <title>Genomic Encyclopedia of Type Strains, Phase IV (KMG-IV): sequencing the most valuable type-strain genomes for metagenomic binning, comparative biology and taxonomic classification.</title>
        <authorList>
            <person name="Goeker M."/>
        </authorList>
    </citation>
    <scope>NUCLEOTIDE SEQUENCE [LARGE SCALE GENOMIC DNA]</scope>
    <source>
        <strain evidence="2 3">DSM 44599</strain>
    </source>
</reference>
<evidence type="ECO:0000313" key="3">
    <source>
        <dbReference type="Proteomes" id="UP000252586"/>
    </source>
</evidence>
<sequence>MAVVRVRLTGGDEIAQAVTSFNFPVATSNTNPSPRGRATHRRRCAKPWRGDSDRAHIDVGLDLNLG</sequence>
<comment type="caution">
    <text evidence="2">The sequence shown here is derived from an EMBL/GenBank/DDBJ whole genome shotgun (WGS) entry which is preliminary data.</text>
</comment>
<name>A0A366DYL1_9NOCA</name>
<protein>
    <submittedName>
        <fullName evidence="2">Uncharacterized protein</fullName>
    </submittedName>
</protein>